<evidence type="ECO:0000313" key="6">
    <source>
        <dbReference type="Proteomes" id="UP000199227"/>
    </source>
</evidence>
<proteinExistence type="predicted"/>
<feature type="domain" description="Cytochrome c" evidence="4">
    <location>
        <begin position="25"/>
        <end position="107"/>
    </location>
</feature>
<dbReference type="Pfam" id="PF00034">
    <property type="entry name" value="Cytochrom_C"/>
    <property type="match status" value="1"/>
</dbReference>
<dbReference type="Gene3D" id="1.10.760.10">
    <property type="entry name" value="Cytochrome c-like domain"/>
    <property type="match status" value="1"/>
</dbReference>
<evidence type="ECO:0000259" key="4">
    <source>
        <dbReference type="Pfam" id="PF00034"/>
    </source>
</evidence>
<dbReference type="GO" id="GO:0020037">
    <property type="term" value="F:heme binding"/>
    <property type="evidence" value="ECO:0007669"/>
    <property type="project" value="InterPro"/>
</dbReference>
<dbReference type="InterPro" id="IPR036909">
    <property type="entry name" value="Cyt_c-like_dom_sf"/>
</dbReference>
<accession>A0A1I5RX51</accession>
<organism evidence="5 6">
    <name type="scientific">Hydrogenimonas thermophila</name>
    <dbReference type="NCBI Taxonomy" id="223786"/>
    <lineage>
        <taxon>Bacteria</taxon>
        <taxon>Pseudomonadati</taxon>
        <taxon>Campylobacterota</taxon>
        <taxon>Epsilonproteobacteria</taxon>
        <taxon>Campylobacterales</taxon>
        <taxon>Hydrogenimonadaceae</taxon>
        <taxon>Hydrogenimonas</taxon>
    </lineage>
</organism>
<dbReference type="AlphaFoldDB" id="A0A1I5RX51"/>
<dbReference type="InterPro" id="IPR009056">
    <property type="entry name" value="Cyt_c-like_dom"/>
</dbReference>
<dbReference type="SUPFAM" id="SSF46626">
    <property type="entry name" value="Cytochrome c"/>
    <property type="match status" value="1"/>
</dbReference>
<dbReference type="GO" id="GO:0046872">
    <property type="term" value="F:metal ion binding"/>
    <property type="evidence" value="ECO:0007669"/>
    <property type="project" value="UniProtKB-KW"/>
</dbReference>
<evidence type="ECO:0000256" key="1">
    <source>
        <dbReference type="ARBA" id="ARBA00022617"/>
    </source>
</evidence>
<dbReference type="GO" id="GO:0009055">
    <property type="term" value="F:electron transfer activity"/>
    <property type="evidence" value="ECO:0007669"/>
    <property type="project" value="InterPro"/>
</dbReference>
<dbReference type="STRING" id="223786.SAMN05216234_12921"/>
<keyword evidence="3" id="KW-0408">Iron</keyword>
<evidence type="ECO:0000256" key="2">
    <source>
        <dbReference type="ARBA" id="ARBA00022723"/>
    </source>
</evidence>
<protein>
    <submittedName>
        <fullName evidence="5">Cytochrome C oxidase, cbb3-type, subunit III</fullName>
    </submittedName>
</protein>
<evidence type="ECO:0000256" key="3">
    <source>
        <dbReference type="ARBA" id="ARBA00023004"/>
    </source>
</evidence>
<sequence length="110" mass="12621">MKNLFFLFITFLVLKSEDSFITQYEYGQMLYNNPRGIGCVHCHGKDGSGALIAKYKEDGKTKSLRGPNIRNKSIKDLKKSLFKRHKVMPTYFLTDSEIEALAYFLSNKGD</sequence>
<name>A0A1I5RX51_9BACT</name>
<keyword evidence="6" id="KW-1185">Reference proteome</keyword>
<keyword evidence="1" id="KW-0349">Heme</keyword>
<gene>
    <name evidence="5" type="ORF">SAMN05216234_12921</name>
</gene>
<dbReference type="Proteomes" id="UP000199227">
    <property type="component" value="Unassembled WGS sequence"/>
</dbReference>
<evidence type="ECO:0000313" key="5">
    <source>
        <dbReference type="EMBL" id="SFP63129.1"/>
    </source>
</evidence>
<reference evidence="5 6" key="1">
    <citation type="submission" date="2016-10" db="EMBL/GenBank/DDBJ databases">
        <authorList>
            <person name="de Groot N.N."/>
        </authorList>
    </citation>
    <scope>NUCLEOTIDE SEQUENCE [LARGE SCALE GENOMIC DNA]</scope>
    <source>
        <strain evidence="5 6">EP1-55-1</strain>
    </source>
</reference>
<dbReference type="EMBL" id="FOXB01000029">
    <property type="protein sequence ID" value="SFP63129.1"/>
    <property type="molecule type" value="Genomic_DNA"/>
</dbReference>
<dbReference type="RefSeq" id="WP_245757049.1">
    <property type="nucleotide sequence ID" value="NZ_FOXB01000029.1"/>
</dbReference>
<keyword evidence="2" id="KW-0479">Metal-binding</keyword>